<name>A0A9P9I670_9HYPO</name>
<reference evidence="4" key="1">
    <citation type="journal article" date="2021" name="Nat. Commun.">
        <title>Genetic determinants of endophytism in the Arabidopsis root mycobiome.</title>
        <authorList>
            <person name="Mesny F."/>
            <person name="Miyauchi S."/>
            <person name="Thiergart T."/>
            <person name="Pickel B."/>
            <person name="Atanasova L."/>
            <person name="Karlsson M."/>
            <person name="Huettel B."/>
            <person name="Barry K.W."/>
            <person name="Haridas S."/>
            <person name="Chen C."/>
            <person name="Bauer D."/>
            <person name="Andreopoulos W."/>
            <person name="Pangilinan J."/>
            <person name="LaButti K."/>
            <person name="Riley R."/>
            <person name="Lipzen A."/>
            <person name="Clum A."/>
            <person name="Drula E."/>
            <person name="Henrissat B."/>
            <person name="Kohler A."/>
            <person name="Grigoriev I.V."/>
            <person name="Martin F.M."/>
            <person name="Hacquard S."/>
        </authorList>
    </citation>
    <scope>NUCLEOTIDE SEQUENCE</scope>
    <source>
        <strain evidence="4">MPI-CAGE-AT-0021</strain>
    </source>
</reference>
<dbReference type="AlphaFoldDB" id="A0A9P9I670"/>
<comment type="caution">
    <text evidence="4">The sequence shown here is derived from an EMBL/GenBank/DDBJ whole genome shotgun (WGS) entry which is preliminary data.</text>
</comment>
<dbReference type="Proteomes" id="UP000717696">
    <property type="component" value="Unassembled WGS sequence"/>
</dbReference>
<dbReference type="GO" id="GO:0008270">
    <property type="term" value="F:zinc ion binding"/>
    <property type="evidence" value="ECO:0007669"/>
    <property type="project" value="InterPro"/>
</dbReference>
<keyword evidence="1" id="KW-0539">Nucleus</keyword>
<evidence type="ECO:0000313" key="5">
    <source>
        <dbReference type="Proteomes" id="UP000717696"/>
    </source>
</evidence>
<organism evidence="4 5">
    <name type="scientific">Dactylonectria estremocensis</name>
    <dbReference type="NCBI Taxonomy" id="1079267"/>
    <lineage>
        <taxon>Eukaryota</taxon>
        <taxon>Fungi</taxon>
        <taxon>Dikarya</taxon>
        <taxon>Ascomycota</taxon>
        <taxon>Pezizomycotina</taxon>
        <taxon>Sordariomycetes</taxon>
        <taxon>Hypocreomycetidae</taxon>
        <taxon>Hypocreales</taxon>
        <taxon>Nectriaceae</taxon>
        <taxon>Dactylonectria</taxon>
    </lineage>
</organism>
<evidence type="ECO:0000256" key="2">
    <source>
        <dbReference type="SAM" id="MobiDB-lite"/>
    </source>
</evidence>
<protein>
    <recommendedName>
        <fullName evidence="3">Zn(2)-C6 fungal-type domain-containing protein</fullName>
    </recommendedName>
</protein>
<dbReference type="Gene3D" id="4.10.240.10">
    <property type="entry name" value="Zn(2)-C6 fungal-type DNA-binding domain"/>
    <property type="match status" value="1"/>
</dbReference>
<dbReference type="Pfam" id="PF11951">
    <property type="entry name" value="Fungal_trans_2"/>
    <property type="match status" value="1"/>
</dbReference>
<dbReference type="PANTHER" id="PTHR38791:SF5">
    <property type="entry name" value="TRANSCRIPTION FACTOR DBAG-RELATED"/>
    <property type="match status" value="1"/>
</dbReference>
<feature type="domain" description="Zn(2)-C6 fungal-type" evidence="3">
    <location>
        <begin position="10"/>
        <end position="38"/>
    </location>
</feature>
<dbReference type="PROSITE" id="PS00463">
    <property type="entry name" value="ZN2_CY6_FUNGAL_1"/>
    <property type="match status" value="1"/>
</dbReference>
<dbReference type="GO" id="GO:0000981">
    <property type="term" value="F:DNA-binding transcription factor activity, RNA polymerase II-specific"/>
    <property type="evidence" value="ECO:0007669"/>
    <property type="project" value="InterPro"/>
</dbReference>
<keyword evidence="5" id="KW-1185">Reference proteome</keyword>
<evidence type="ECO:0000259" key="3">
    <source>
        <dbReference type="PROSITE" id="PS50048"/>
    </source>
</evidence>
<sequence>MANTVRPAGACATCKQRKIKCDKSLPACNQCRKSGWTCPGVPLQPESVFRDETATLLRNARRGKRGPQKGASTREYTARTHDLSPSLEDRATAYFVHNYVFSFAPAGGSHEYLPLLLQRCHARNVLGTICAAAGLAALANSGNSPSWKTQAFSWYGTAIQQLQADLRHPHKAKSDEVLGAILLMGTFEVIACDGLKSITSLSHHIIAGAQCVHMRGPEQFGIDPGLSTSMVAQLRGAIVMSCHQLQEPIPAAVETWSRWAEPALPQYDAALYCFGDMEKRLIAARAVIKRAGISSPSVIMRTLLPLDDLLEDWRKLLPNSWASKSYKCLHPTRVDEAIYTSQYDTYPDLYIATMWNAYRSSRLLIHETIVTATLKHGSAEEVGKLSYSIDILRRMAAEICQSVPYYLGYSRNGGQVMVQPQFSYVEGLSAEGALLLFWPLFACGMSWAVSTEQRHWIASILRRVGLHLGLQLAISMAAALEATPELPT</sequence>
<dbReference type="PROSITE" id="PS50048">
    <property type="entry name" value="ZN2_CY6_FUNGAL_2"/>
    <property type="match status" value="1"/>
</dbReference>
<dbReference type="CDD" id="cd00067">
    <property type="entry name" value="GAL4"/>
    <property type="match status" value="1"/>
</dbReference>
<dbReference type="SUPFAM" id="SSF57701">
    <property type="entry name" value="Zn2/Cys6 DNA-binding domain"/>
    <property type="match status" value="1"/>
</dbReference>
<dbReference type="EMBL" id="JAGMUU010000075">
    <property type="protein sequence ID" value="KAH7109246.1"/>
    <property type="molecule type" value="Genomic_DNA"/>
</dbReference>
<gene>
    <name evidence="4" type="ORF">B0J13DRAFT_517032</name>
</gene>
<accession>A0A9P9I670</accession>
<proteinExistence type="predicted"/>
<dbReference type="PANTHER" id="PTHR38791">
    <property type="entry name" value="ZN(II)2CYS6 TRANSCRIPTION FACTOR (EUROFUNG)-RELATED-RELATED"/>
    <property type="match status" value="1"/>
</dbReference>
<dbReference type="InterPro" id="IPR036864">
    <property type="entry name" value="Zn2-C6_fun-type_DNA-bd_sf"/>
</dbReference>
<dbReference type="OrthoDB" id="4220372at2759"/>
<dbReference type="InterPro" id="IPR053175">
    <property type="entry name" value="DHMBA_Reg_Transcription_Factor"/>
</dbReference>
<dbReference type="SMART" id="SM00066">
    <property type="entry name" value="GAL4"/>
    <property type="match status" value="1"/>
</dbReference>
<feature type="region of interest" description="Disordered" evidence="2">
    <location>
        <begin position="59"/>
        <end position="80"/>
    </location>
</feature>
<dbReference type="Pfam" id="PF00172">
    <property type="entry name" value="Zn_clus"/>
    <property type="match status" value="1"/>
</dbReference>
<evidence type="ECO:0000313" key="4">
    <source>
        <dbReference type="EMBL" id="KAH7109246.1"/>
    </source>
</evidence>
<dbReference type="InterPro" id="IPR021858">
    <property type="entry name" value="Fun_TF"/>
</dbReference>
<dbReference type="InterPro" id="IPR001138">
    <property type="entry name" value="Zn2Cys6_DnaBD"/>
</dbReference>
<evidence type="ECO:0000256" key="1">
    <source>
        <dbReference type="ARBA" id="ARBA00023242"/>
    </source>
</evidence>